<reference evidence="1" key="1">
    <citation type="submission" date="2019-09" db="EMBL/GenBank/DDBJ databases">
        <title>Draft genome information of white flower Hibiscus syriacus.</title>
        <authorList>
            <person name="Kim Y.-M."/>
        </authorList>
    </citation>
    <scope>NUCLEOTIDE SEQUENCE [LARGE SCALE GENOMIC DNA]</scope>
    <source>
        <strain evidence="1">YM2019G1</strain>
    </source>
</reference>
<name>A0A6A2ZJD1_HIBSY</name>
<dbReference type="Gene3D" id="3.80.10.10">
    <property type="entry name" value="Ribonuclease Inhibitor"/>
    <property type="match status" value="1"/>
</dbReference>
<evidence type="ECO:0000313" key="1">
    <source>
        <dbReference type="EMBL" id="KAE8692008.1"/>
    </source>
</evidence>
<accession>A0A6A2ZJD1</accession>
<keyword evidence="2" id="KW-1185">Reference proteome</keyword>
<comment type="caution">
    <text evidence="1">The sequence shown here is derived from an EMBL/GenBank/DDBJ whole genome shotgun (WGS) entry which is preliminary data.</text>
</comment>
<organism evidence="1 2">
    <name type="scientific">Hibiscus syriacus</name>
    <name type="common">Rose of Sharon</name>
    <dbReference type="NCBI Taxonomy" id="106335"/>
    <lineage>
        <taxon>Eukaryota</taxon>
        <taxon>Viridiplantae</taxon>
        <taxon>Streptophyta</taxon>
        <taxon>Embryophyta</taxon>
        <taxon>Tracheophyta</taxon>
        <taxon>Spermatophyta</taxon>
        <taxon>Magnoliopsida</taxon>
        <taxon>eudicotyledons</taxon>
        <taxon>Gunneridae</taxon>
        <taxon>Pentapetalae</taxon>
        <taxon>rosids</taxon>
        <taxon>malvids</taxon>
        <taxon>Malvales</taxon>
        <taxon>Malvaceae</taxon>
        <taxon>Malvoideae</taxon>
        <taxon>Hibiscus</taxon>
    </lineage>
</organism>
<dbReference type="Proteomes" id="UP000436088">
    <property type="component" value="Unassembled WGS sequence"/>
</dbReference>
<gene>
    <name evidence="1" type="ORF">F3Y22_tig00110864pilonHSYRG00459</name>
</gene>
<evidence type="ECO:0000313" key="2">
    <source>
        <dbReference type="Proteomes" id="UP000436088"/>
    </source>
</evidence>
<proteinExistence type="predicted"/>
<dbReference type="AlphaFoldDB" id="A0A6A2ZJD1"/>
<dbReference type="InterPro" id="IPR032675">
    <property type="entry name" value="LRR_dom_sf"/>
</dbReference>
<sequence>MFGRETFHNEKEPDTALQLDFSNVRHELPWWFDWFLNIDDPSYSNLFSYKQSSFLVTVKTLHLKSVSCTFSRVVSSMMNNFKFLESSTIENCHGLRALTLDASACNSRLKKLTILDCNNWNLSVSKLTACNRFDFETNCKALIVATRDLNSFRSHVFDHVAFITVADITDVIAEFKCLTELWWTDYAKNRFNGDALISSLKHCPRLTRLYITIDPKSYRRTNTMCDYSVEVASVPLKDLKVVKLEGFPMRKKRFCWQRG</sequence>
<dbReference type="EMBL" id="VEPZ02001142">
    <property type="protein sequence ID" value="KAE8692008.1"/>
    <property type="molecule type" value="Genomic_DNA"/>
</dbReference>
<protein>
    <submittedName>
        <fullName evidence="1">Uncharacterized protein</fullName>
    </submittedName>
</protein>
<dbReference type="SUPFAM" id="SSF52047">
    <property type="entry name" value="RNI-like"/>
    <property type="match status" value="1"/>
</dbReference>